<sequence>MTKDGWSRDLTTRTGLVLHVRPAMPKDAVALARFFTHVTPQDLRFRFLGGVREVSHERITAMTQVDHQRTENFLAFVDGKTIVATAMLACDDALEKGEVAISVHADYKHKGVAWELLRHVARFAEAMGVKVLESLESRESHEAIELEREQGFVATASPDDPTLILVRKQL</sequence>
<evidence type="ECO:0000313" key="2">
    <source>
        <dbReference type="EMBL" id="MFC3208968.1"/>
    </source>
</evidence>
<dbReference type="Proteomes" id="UP001595583">
    <property type="component" value="Unassembled WGS sequence"/>
</dbReference>
<gene>
    <name evidence="2" type="ORF">ACFOHJ_22345</name>
</gene>
<evidence type="ECO:0000259" key="1">
    <source>
        <dbReference type="PROSITE" id="PS51186"/>
    </source>
</evidence>
<comment type="caution">
    <text evidence="2">The sequence shown here is derived from an EMBL/GenBank/DDBJ whole genome shotgun (WGS) entry which is preliminary data.</text>
</comment>
<keyword evidence="3" id="KW-1185">Reference proteome</keyword>
<reference evidence="3" key="1">
    <citation type="journal article" date="2019" name="Int. J. Syst. Evol. Microbiol.">
        <title>The Global Catalogue of Microorganisms (GCM) 10K type strain sequencing project: providing services to taxonomists for standard genome sequencing and annotation.</title>
        <authorList>
            <consortium name="The Broad Institute Genomics Platform"/>
            <consortium name="The Broad Institute Genome Sequencing Center for Infectious Disease"/>
            <person name="Wu L."/>
            <person name="Ma J."/>
        </authorList>
    </citation>
    <scope>NUCLEOTIDE SEQUENCE [LARGE SCALE GENOMIC DNA]</scope>
    <source>
        <strain evidence="3">KCTC 52165</strain>
    </source>
</reference>
<dbReference type="GO" id="GO:0016746">
    <property type="term" value="F:acyltransferase activity"/>
    <property type="evidence" value="ECO:0007669"/>
    <property type="project" value="UniProtKB-KW"/>
</dbReference>
<dbReference type="SUPFAM" id="SSF55729">
    <property type="entry name" value="Acyl-CoA N-acyltransferases (Nat)"/>
    <property type="match status" value="1"/>
</dbReference>
<name>A0ABV7KF43_9HYPH</name>
<evidence type="ECO:0000313" key="3">
    <source>
        <dbReference type="Proteomes" id="UP001595583"/>
    </source>
</evidence>
<dbReference type="EC" id="2.3.-.-" evidence="2"/>
<dbReference type="Pfam" id="PF00583">
    <property type="entry name" value="Acetyltransf_1"/>
    <property type="match status" value="1"/>
</dbReference>
<feature type="domain" description="N-acetyltransferase" evidence="1">
    <location>
        <begin position="18"/>
        <end position="170"/>
    </location>
</feature>
<proteinExistence type="predicted"/>
<organism evidence="2 3">
    <name type="scientific">Aquamicrobium soli</name>
    <dbReference type="NCBI Taxonomy" id="1811518"/>
    <lineage>
        <taxon>Bacteria</taxon>
        <taxon>Pseudomonadati</taxon>
        <taxon>Pseudomonadota</taxon>
        <taxon>Alphaproteobacteria</taxon>
        <taxon>Hyphomicrobiales</taxon>
        <taxon>Phyllobacteriaceae</taxon>
        <taxon>Aquamicrobium</taxon>
    </lineage>
</organism>
<keyword evidence="2" id="KW-0808">Transferase</keyword>
<dbReference type="PROSITE" id="PS51186">
    <property type="entry name" value="GNAT"/>
    <property type="match status" value="1"/>
</dbReference>
<dbReference type="EMBL" id="JBHRTK010000031">
    <property type="protein sequence ID" value="MFC3208968.1"/>
    <property type="molecule type" value="Genomic_DNA"/>
</dbReference>
<dbReference type="RefSeq" id="WP_378224978.1">
    <property type="nucleotide sequence ID" value="NZ_JBHRTK010000031.1"/>
</dbReference>
<dbReference type="InterPro" id="IPR000182">
    <property type="entry name" value="GNAT_dom"/>
</dbReference>
<dbReference type="CDD" id="cd04301">
    <property type="entry name" value="NAT_SF"/>
    <property type="match status" value="1"/>
</dbReference>
<protein>
    <submittedName>
        <fullName evidence="2">GNAT family N-acetyltransferase</fullName>
        <ecNumber evidence="2">2.3.-.-</ecNumber>
    </submittedName>
</protein>
<accession>A0ABV7KF43</accession>
<keyword evidence="2" id="KW-0012">Acyltransferase</keyword>
<dbReference type="Gene3D" id="3.40.630.30">
    <property type="match status" value="1"/>
</dbReference>
<dbReference type="InterPro" id="IPR016181">
    <property type="entry name" value="Acyl_CoA_acyltransferase"/>
</dbReference>